<feature type="domain" description="AsmA" evidence="2">
    <location>
        <begin position="2"/>
        <end position="522"/>
    </location>
</feature>
<feature type="region of interest" description="Disordered" evidence="1">
    <location>
        <begin position="563"/>
        <end position="587"/>
    </location>
</feature>
<protein>
    <submittedName>
        <fullName evidence="3">AsmA family protein</fullName>
    </submittedName>
</protein>
<accession>A0ABW7IT79</accession>
<reference evidence="3 4" key="1">
    <citation type="submission" date="2024-10" db="EMBL/GenBank/DDBJ databases">
        <authorList>
            <person name="Yibar A."/>
            <person name="Saticioglu I.B."/>
            <person name="Duman M."/>
            <person name="Ajmi N."/>
            <person name="Gurler F."/>
            <person name="Ay H."/>
            <person name="Onuk E."/>
            <person name="Guler S."/>
            <person name="Romalde J.L."/>
        </authorList>
    </citation>
    <scope>NUCLEOTIDE SEQUENCE [LARGE SCALE GENOMIC DNA]</scope>
    <source>
        <strain evidence="3 4">14-MA-B</strain>
    </source>
</reference>
<keyword evidence="4" id="KW-1185">Reference proteome</keyword>
<dbReference type="Proteomes" id="UP001607151">
    <property type="component" value="Unassembled WGS sequence"/>
</dbReference>
<dbReference type="InterPro" id="IPR007844">
    <property type="entry name" value="AsmA"/>
</dbReference>
<dbReference type="Pfam" id="PF05170">
    <property type="entry name" value="AsmA"/>
    <property type="match status" value="1"/>
</dbReference>
<proteinExistence type="predicted"/>
<evidence type="ECO:0000256" key="1">
    <source>
        <dbReference type="SAM" id="MobiDB-lite"/>
    </source>
</evidence>
<evidence type="ECO:0000313" key="3">
    <source>
        <dbReference type="EMBL" id="MFH0264159.1"/>
    </source>
</evidence>
<dbReference type="EMBL" id="JBIHSN010000002">
    <property type="protein sequence ID" value="MFH0264159.1"/>
    <property type="molecule type" value="Genomic_DNA"/>
</dbReference>
<organism evidence="3 4">
    <name type="scientific">Vibrio rumoiensis</name>
    <dbReference type="NCBI Taxonomy" id="76258"/>
    <lineage>
        <taxon>Bacteria</taxon>
        <taxon>Pseudomonadati</taxon>
        <taxon>Pseudomonadota</taxon>
        <taxon>Gammaproteobacteria</taxon>
        <taxon>Vibrionales</taxon>
        <taxon>Vibrionaceae</taxon>
        <taxon>Vibrio</taxon>
    </lineage>
</organism>
<dbReference type="RefSeq" id="WP_394607098.1">
    <property type="nucleotide sequence ID" value="NZ_JBIHSN010000002.1"/>
</dbReference>
<evidence type="ECO:0000259" key="2">
    <source>
        <dbReference type="Pfam" id="PF05170"/>
    </source>
</evidence>
<gene>
    <name evidence="3" type="ORF">ACGRQ9_01195</name>
</gene>
<evidence type="ECO:0000313" key="4">
    <source>
        <dbReference type="Proteomes" id="UP001607151"/>
    </source>
</evidence>
<sequence length="661" mass="74228">MRKLLAVIVGLISLVVVALSASYAALHTKYAPLVVNSALNYAYQGNIQVRDVTYSYQQPNHIQLDGVLLKHQDSDPILVEKMDIWLSDDLWLNNQLQIDNILADGVTLQHGWPRLDLPGYVHLNQLSIANIDFSDNGLVGRDVNIQIKHPKKRDSQRLPFYGEIQLSAGQLYWQGEALDNVFLDGDITPTHSTFYDIRFRWRKGQFSAQATKQQQQRIWQFPRISITGLRLQKTNSDTISRESIEWFNRLPIAIDELEINNSSIEMPNFSANNIKLTAANLHLPFNFWQQQDASIFITADNMSAFGQVIDSPAVDITLQPNTANIQDISLEMLQGNLHIQGKATPTSLELAQLNINNMKWFPEPESKQLALDYLKSLSDIKAKMLTINHVQFIDLTTTPPKQATGLSIEGDDIEIKKDSHWGLWQGKLTVSANSASYDSVNSNNLLVSMQSKKGHFWLDKVFIPLENGLIKGSGDMAFTQTSQPWKLDLDASGIPLRFFSRWFNLPLHLDGITDFTVKGEGLYGDQLIFNHSVTGKLDASVTRATSDDDFQTLWLRNQGITLPPLAPPQEQAEATTPPPAKDKQGQPVTISDIHLVADRGRLSLKPFTIEGKDFSAHLGGEYDFLFPDKGNLQYRLEGECQALIFDLLGDKNSVVVENNCH</sequence>
<name>A0ABW7IT79_9VIBR</name>
<comment type="caution">
    <text evidence="3">The sequence shown here is derived from an EMBL/GenBank/DDBJ whole genome shotgun (WGS) entry which is preliminary data.</text>
</comment>